<evidence type="ECO:0000256" key="6">
    <source>
        <dbReference type="ARBA" id="ARBA00023288"/>
    </source>
</evidence>
<feature type="domain" description="EF-hand" evidence="9">
    <location>
        <begin position="417"/>
        <end position="452"/>
    </location>
</feature>
<keyword evidence="11" id="KW-1185">Reference proteome</keyword>
<dbReference type="PRINTS" id="PR00450">
    <property type="entry name" value="RECOVERIN"/>
</dbReference>
<dbReference type="PROSITE" id="PS00018">
    <property type="entry name" value="EF_HAND_1"/>
    <property type="match status" value="2"/>
</dbReference>
<dbReference type="Pfam" id="PF13202">
    <property type="entry name" value="EF-hand_5"/>
    <property type="match status" value="1"/>
</dbReference>
<dbReference type="Pfam" id="PF13833">
    <property type="entry name" value="EF-hand_8"/>
    <property type="match status" value="1"/>
</dbReference>
<protein>
    <submittedName>
        <fullName evidence="10">Visinin</fullName>
    </submittedName>
</protein>
<evidence type="ECO:0000256" key="2">
    <source>
        <dbReference type="ARBA" id="ARBA00022707"/>
    </source>
</evidence>
<name>A0A4Z2ITE2_9TELE</name>
<feature type="compositionally biased region" description="Polar residues" evidence="8">
    <location>
        <begin position="289"/>
        <end position="305"/>
    </location>
</feature>
<dbReference type="PANTHER" id="PTHR23055:SF166">
    <property type="entry name" value="VISININ"/>
    <property type="match status" value="1"/>
</dbReference>
<dbReference type="EMBL" id="SRLO01000049">
    <property type="protein sequence ID" value="TNN81091.1"/>
    <property type="molecule type" value="Genomic_DNA"/>
</dbReference>
<keyword evidence="3" id="KW-0479">Metal-binding</keyword>
<organism evidence="10 11">
    <name type="scientific">Liparis tanakae</name>
    <name type="common">Tanaka's snailfish</name>
    <dbReference type="NCBI Taxonomy" id="230148"/>
    <lineage>
        <taxon>Eukaryota</taxon>
        <taxon>Metazoa</taxon>
        <taxon>Chordata</taxon>
        <taxon>Craniata</taxon>
        <taxon>Vertebrata</taxon>
        <taxon>Euteleostomi</taxon>
        <taxon>Actinopterygii</taxon>
        <taxon>Neopterygii</taxon>
        <taxon>Teleostei</taxon>
        <taxon>Neoteleostei</taxon>
        <taxon>Acanthomorphata</taxon>
        <taxon>Eupercaria</taxon>
        <taxon>Perciformes</taxon>
        <taxon>Cottioidei</taxon>
        <taxon>Cottales</taxon>
        <taxon>Liparidae</taxon>
        <taxon>Liparis</taxon>
    </lineage>
</organism>
<feature type="compositionally biased region" description="Polar residues" evidence="8">
    <location>
        <begin position="320"/>
        <end position="329"/>
    </location>
</feature>
<dbReference type="FunFam" id="1.10.238.10:FF:000009">
    <property type="entry name" value="Visinin-like protein 1"/>
    <property type="match status" value="1"/>
</dbReference>
<dbReference type="Proteomes" id="UP000314294">
    <property type="component" value="Unassembled WGS sequence"/>
</dbReference>
<dbReference type="InterPro" id="IPR028846">
    <property type="entry name" value="Recoverin"/>
</dbReference>
<dbReference type="AlphaFoldDB" id="A0A4Z2ITE2"/>
<dbReference type="InterPro" id="IPR002048">
    <property type="entry name" value="EF_hand_dom"/>
</dbReference>
<feature type="region of interest" description="Disordered" evidence="8">
    <location>
        <begin position="240"/>
        <end position="345"/>
    </location>
</feature>
<keyword evidence="2" id="KW-0519">Myristate</keyword>
<dbReference type="PANTHER" id="PTHR23055">
    <property type="entry name" value="CALCIUM BINDING PROTEINS"/>
    <property type="match status" value="1"/>
</dbReference>
<dbReference type="InterPro" id="IPR011992">
    <property type="entry name" value="EF-hand-dom_pair"/>
</dbReference>
<keyword evidence="6" id="KW-0449">Lipoprotein</keyword>
<evidence type="ECO:0000313" key="11">
    <source>
        <dbReference type="Proteomes" id="UP000314294"/>
    </source>
</evidence>
<dbReference type="Gene3D" id="1.10.238.10">
    <property type="entry name" value="EF-hand"/>
    <property type="match status" value="2"/>
</dbReference>
<evidence type="ECO:0000313" key="10">
    <source>
        <dbReference type="EMBL" id="TNN81091.1"/>
    </source>
</evidence>
<dbReference type="OrthoDB" id="191686at2759"/>
<comment type="function">
    <text evidence="7">May be involved in the calcium-dependent regulation of rhodopsin phosphorylation. Binds three calcium ions.</text>
</comment>
<feature type="domain" description="EF-hand" evidence="9">
    <location>
        <begin position="453"/>
        <end position="488"/>
    </location>
</feature>
<evidence type="ECO:0000256" key="1">
    <source>
        <dbReference type="ARBA" id="ARBA00006049"/>
    </source>
</evidence>
<dbReference type="GO" id="GO:0005509">
    <property type="term" value="F:calcium ion binding"/>
    <property type="evidence" value="ECO:0007669"/>
    <property type="project" value="InterPro"/>
</dbReference>
<keyword evidence="4" id="KW-0677">Repeat</keyword>
<evidence type="ECO:0000256" key="5">
    <source>
        <dbReference type="ARBA" id="ARBA00022837"/>
    </source>
</evidence>
<comment type="caution">
    <text evidence="10">The sequence shown here is derived from an EMBL/GenBank/DDBJ whole genome shotgun (WGS) entry which is preliminary data.</text>
</comment>
<feature type="region of interest" description="Disordered" evidence="8">
    <location>
        <begin position="613"/>
        <end position="641"/>
    </location>
</feature>
<dbReference type="InterPro" id="IPR018247">
    <property type="entry name" value="EF_Hand_1_Ca_BS"/>
</dbReference>
<dbReference type="CDD" id="cd00051">
    <property type="entry name" value="EFh"/>
    <property type="match status" value="1"/>
</dbReference>
<evidence type="ECO:0000256" key="3">
    <source>
        <dbReference type="ARBA" id="ARBA00022723"/>
    </source>
</evidence>
<evidence type="ECO:0000256" key="8">
    <source>
        <dbReference type="SAM" id="MobiDB-lite"/>
    </source>
</evidence>
<evidence type="ECO:0000256" key="7">
    <source>
        <dbReference type="ARBA" id="ARBA00037437"/>
    </source>
</evidence>
<proteinExistence type="inferred from homology"/>
<gene>
    <name evidence="10" type="primary">VISI_1</name>
    <name evidence="10" type="ORF">EYF80_008747</name>
</gene>
<reference evidence="10 11" key="1">
    <citation type="submission" date="2019-03" db="EMBL/GenBank/DDBJ databases">
        <title>First draft genome of Liparis tanakae, snailfish: a comprehensive survey of snailfish specific genes.</title>
        <authorList>
            <person name="Kim W."/>
            <person name="Song I."/>
            <person name="Jeong J.-H."/>
            <person name="Kim D."/>
            <person name="Kim S."/>
            <person name="Ryu S."/>
            <person name="Song J.Y."/>
            <person name="Lee S.K."/>
        </authorList>
    </citation>
    <scope>NUCLEOTIDE SEQUENCE [LARGE SCALE GENOMIC DNA]</scope>
    <source>
        <tissue evidence="10">Muscle</tissue>
    </source>
</reference>
<sequence length="769" mass="85632">MAPPPVPTHRRPEMTARDEIWRAAVPWTSRTGGASGRVGRKSKHHFHRHIGNGPAAHCVQRLRRRNSTDAESRSCGREAELIQYRVGPRWVDHGDLTAGGGARNDPHRTLAETDGSFSCLSPPCTSSTLHSLSSTSLISSSTVISDSSPVGFVVLMKIQLFPLNFLALRLLLPVPQLGFAAGQRLQHPHEDGYQRLHHTFTMKEFMSRTGEKHYIPTKAQWTFACKPQTDSTRDELIETKTTSLHATGPWDRPIRTPQASVQPIGGTKRRDEVKCHHTSHHHKTDGQNHESQPQFSWSHRPTATQLRPMRVPQKPKASMQDPQDSSTPPVTKVMPATETTPPGKKWQITKTLKATTMGNTTSSALSKEILEDLKLSTKFTQTEISQWYENFQKQCPTGRITPEEFEQIYTRFFPDSDAKSYARHVFRSFDTNDDGTLDFKEYIIALHMTSTGTTSRKLEWAFSLFDVDKNGYINKTEVTEICQAIFKLIPKEEQCKLPEDENTPEKRANKLWSFFEKKDNVFTSLWATASNQNQRWHVSISHSDHTAVRGPRHVDHALRTLQQAADGVEPASLNDLVVGGSVSGGSRLLQAEPLFAAELDDGLGVGVERDHGRAHTAAEGHPSQTGNRGDVSSLKTEDTPARTGFHKRSFTLAQKSDHLRKRPAVVPGLRPPVFGAHNDRHLKHCDVLNGVGQLPLPDLGQLVSPGRRQCAVEGVLGGTLCVTAQGDDNKRSIPGTLFHLLSPVMDDGFFILTGDRQRGFTTLWVPSHQ</sequence>
<evidence type="ECO:0000256" key="4">
    <source>
        <dbReference type="ARBA" id="ARBA00022737"/>
    </source>
</evidence>
<evidence type="ECO:0000259" key="9">
    <source>
        <dbReference type="PROSITE" id="PS50222"/>
    </source>
</evidence>
<comment type="similarity">
    <text evidence="1">Belongs to the recoverin family.</text>
</comment>
<dbReference type="SUPFAM" id="SSF47473">
    <property type="entry name" value="EF-hand"/>
    <property type="match status" value="1"/>
</dbReference>
<keyword evidence="5" id="KW-0106">Calcium</keyword>
<dbReference type="PROSITE" id="PS50222">
    <property type="entry name" value="EF_HAND_2"/>
    <property type="match status" value="2"/>
</dbReference>
<accession>A0A4Z2ITE2</accession>
<dbReference type="SMART" id="SM00054">
    <property type="entry name" value="EFh"/>
    <property type="match status" value="2"/>
</dbReference>